<dbReference type="EMBL" id="BPQB01000046">
    <property type="protein sequence ID" value="GJE95160.1"/>
    <property type="molecule type" value="Genomic_DNA"/>
</dbReference>
<dbReference type="InterPro" id="IPR012791">
    <property type="entry name" value="3-oxoacid_CoA-transf_B"/>
</dbReference>
<dbReference type="NCBIfam" id="TIGR02428">
    <property type="entry name" value="pcaJ_scoB_fam"/>
    <property type="match status" value="1"/>
</dbReference>
<dbReference type="Proteomes" id="UP000703269">
    <property type="component" value="Unassembled WGS sequence"/>
</dbReference>
<comment type="pathway">
    <text evidence="3">Ketone metabolism; succinyl-CoA degradation; acetoacetyl-CoA from succinyl-CoA: step 1/1.</text>
</comment>
<dbReference type="SMART" id="SM00882">
    <property type="entry name" value="CoA_trans"/>
    <property type="match status" value="2"/>
</dbReference>
<comment type="similarity">
    <text evidence="1 3">Belongs to the 3-oxoacid CoA-transferase family.</text>
</comment>
<reference evidence="5 6" key="1">
    <citation type="submission" date="2021-08" db="EMBL/GenBank/DDBJ databases">
        <title>Draft Genome Sequence of Phanerochaete sordida strain YK-624.</title>
        <authorList>
            <person name="Mori T."/>
            <person name="Dohra H."/>
            <person name="Suzuki T."/>
            <person name="Kawagishi H."/>
            <person name="Hirai H."/>
        </authorList>
    </citation>
    <scope>NUCLEOTIDE SEQUENCE [LARGE SCALE GENOMIC DNA]</scope>
    <source>
        <strain evidence="5 6">YK-624</strain>
    </source>
</reference>
<dbReference type="InterPro" id="IPR004165">
    <property type="entry name" value="CoA_trans_fam_I"/>
</dbReference>
<keyword evidence="6" id="KW-1185">Reference proteome</keyword>
<dbReference type="InterPro" id="IPR014388">
    <property type="entry name" value="3-oxoacid_CoA-transferase"/>
</dbReference>
<sequence>MLALKAAAKTTRTAHLRARHPSHLSVRFLAVVANAPIPSKTKVWDSVEEAIKDVKSGDILLSGGFGLSGIPETLLAAMGKRKDVKNLIAVSNNAGVGELGLVHLIKAGQIDRLMISYLGGNKFLESEYLAGRVGIELVPQGTLSQRIMSHAAGIPAFLTPTGANTLVETGGIPIQFNSGGFESGVKVPGHPKEFQIINGRKYLIEPGIPGDVAFVHAWKADTVGNLVFRYASNNYNGAMARNAKLTIVEAEEIVPVGSLSPNAIHVPGIYVDRIVKATAPKEIEVMALAKDASSQTAKPDPAAEDALAHKDWRHRIARRAAREIHDGFYVNLGVGIPTLVPEHLDPSVKVWLESENGILGMGPYPTREQVDPDIINAGKETCTLLPGASTFDSVESFGMIRGGHIDVTCLGAMEVSSAGDIANFMIPGKLVKGIGGAMDLVSNPDQTKVIALTQHVSKDGKSKIVQQCSLPLTGARAVSMIVTDLAAFSVDRNAGEMTLVDVADGVTLEELRAKTDATFHVADKVGTF</sequence>
<dbReference type="AlphaFoldDB" id="A0A9P3GKE8"/>
<accession>A0A9P3GKE8</accession>
<dbReference type="EC" id="2.8.3.5" evidence="3"/>
<dbReference type="Gene3D" id="3.40.1080.10">
    <property type="entry name" value="Glutaconate Coenzyme A-transferase"/>
    <property type="match status" value="2"/>
</dbReference>
<keyword evidence="2 3" id="KW-0808">Transferase</keyword>
<dbReference type="SUPFAM" id="SSF100950">
    <property type="entry name" value="NagB/RpiA/CoA transferase-like"/>
    <property type="match status" value="2"/>
</dbReference>
<evidence type="ECO:0000256" key="1">
    <source>
        <dbReference type="ARBA" id="ARBA00007154"/>
    </source>
</evidence>
<dbReference type="PIRSF" id="PIRSF000858">
    <property type="entry name" value="SCOT-t"/>
    <property type="match status" value="1"/>
</dbReference>
<comment type="catalytic activity">
    <reaction evidence="3">
        <text>a 3-oxo acid + succinyl-CoA = a 3-oxoacyl-CoA + succinate</text>
        <dbReference type="Rhea" id="RHEA:24564"/>
        <dbReference type="ChEBI" id="CHEBI:30031"/>
        <dbReference type="ChEBI" id="CHEBI:35973"/>
        <dbReference type="ChEBI" id="CHEBI:57292"/>
        <dbReference type="ChEBI" id="CHEBI:90726"/>
        <dbReference type="EC" id="2.8.3.5"/>
    </reaction>
</comment>
<organism evidence="5 6">
    <name type="scientific">Phanerochaete sordida</name>
    <dbReference type="NCBI Taxonomy" id="48140"/>
    <lineage>
        <taxon>Eukaryota</taxon>
        <taxon>Fungi</taxon>
        <taxon>Dikarya</taxon>
        <taxon>Basidiomycota</taxon>
        <taxon>Agaricomycotina</taxon>
        <taxon>Agaricomycetes</taxon>
        <taxon>Polyporales</taxon>
        <taxon>Phanerochaetaceae</taxon>
        <taxon>Phanerochaete</taxon>
    </lineage>
</organism>
<dbReference type="SMR" id="A0A9P3GKE8"/>
<feature type="active site" description="5-glutamyl coenzyme A thioester intermediate" evidence="4">
    <location>
        <position position="355"/>
    </location>
</feature>
<dbReference type="InterPro" id="IPR037171">
    <property type="entry name" value="NagB/RpiA_transferase-like"/>
</dbReference>
<dbReference type="GO" id="GO:0008260">
    <property type="term" value="F:succinyl-CoA:3-oxo-acid CoA-transferase activity"/>
    <property type="evidence" value="ECO:0007669"/>
    <property type="project" value="UniProtKB-EC"/>
</dbReference>
<evidence type="ECO:0000256" key="2">
    <source>
        <dbReference type="ARBA" id="ARBA00022679"/>
    </source>
</evidence>
<comment type="function">
    <text evidence="3">Key enzyme for ketone body catabolism. Transfers the CoA moiety from succinate to acetoacetate. Formation of the enzyme-CoA intermediate proceeds via an unstable anhydride species formed between the carboxylate groups of the enzyme and substrate.</text>
</comment>
<evidence type="ECO:0000256" key="4">
    <source>
        <dbReference type="PIRSR" id="PIRSR000858-1"/>
    </source>
</evidence>
<gene>
    <name evidence="5" type="ORF">PsYK624_113410</name>
</gene>
<dbReference type="GO" id="GO:0046952">
    <property type="term" value="P:ketone body catabolic process"/>
    <property type="evidence" value="ECO:0007669"/>
    <property type="project" value="InterPro"/>
</dbReference>
<evidence type="ECO:0000256" key="3">
    <source>
        <dbReference type="PIRNR" id="PIRNR000858"/>
    </source>
</evidence>
<dbReference type="OrthoDB" id="1933379at2759"/>
<comment type="caution">
    <text evidence="5">The sequence shown here is derived from an EMBL/GenBank/DDBJ whole genome shotgun (WGS) entry which is preliminary data.</text>
</comment>
<protein>
    <recommendedName>
        <fullName evidence="3">Succinyl-CoA:3-ketoacid-coenzyme A transferase</fullName>
        <ecNumber evidence="3">2.8.3.5</ecNumber>
    </recommendedName>
</protein>
<dbReference type="PANTHER" id="PTHR13707:SF60">
    <property type="entry name" value="ACETATE COA-TRANSFERASE SUBUNIT ALPHA"/>
    <property type="match status" value="1"/>
</dbReference>
<evidence type="ECO:0000313" key="6">
    <source>
        <dbReference type="Proteomes" id="UP000703269"/>
    </source>
</evidence>
<dbReference type="Pfam" id="PF01144">
    <property type="entry name" value="CoA_trans"/>
    <property type="match status" value="2"/>
</dbReference>
<name>A0A9P3GKE8_9APHY</name>
<evidence type="ECO:0000313" key="5">
    <source>
        <dbReference type="EMBL" id="GJE95160.1"/>
    </source>
</evidence>
<keyword evidence="3" id="KW-0496">Mitochondrion</keyword>
<dbReference type="PANTHER" id="PTHR13707">
    <property type="entry name" value="KETOACID-COENZYME A TRANSFERASE"/>
    <property type="match status" value="1"/>
</dbReference>
<proteinExistence type="inferred from homology"/>